<comment type="caution">
    <text evidence="1">The sequence shown here is derived from an EMBL/GenBank/DDBJ whole genome shotgun (WGS) entry which is preliminary data.</text>
</comment>
<proteinExistence type="predicted"/>
<organism evidence="1 2">
    <name type="scientific">Ixodes persulcatus</name>
    <name type="common">Taiga tick</name>
    <dbReference type="NCBI Taxonomy" id="34615"/>
    <lineage>
        <taxon>Eukaryota</taxon>
        <taxon>Metazoa</taxon>
        <taxon>Ecdysozoa</taxon>
        <taxon>Arthropoda</taxon>
        <taxon>Chelicerata</taxon>
        <taxon>Arachnida</taxon>
        <taxon>Acari</taxon>
        <taxon>Parasitiformes</taxon>
        <taxon>Ixodida</taxon>
        <taxon>Ixodoidea</taxon>
        <taxon>Ixodidae</taxon>
        <taxon>Ixodinae</taxon>
        <taxon>Ixodes</taxon>
    </lineage>
</organism>
<evidence type="ECO:0000313" key="2">
    <source>
        <dbReference type="Proteomes" id="UP000805193"/>
    </source>
</evidence>
<evidence type="ECO:0000313" key="1">
    <source>
        <dbReference type="EMBL" id="KAG0427733.1"/>
    </source>
</evidence>
<sequence>MKEQGRQDRIGAFPVVRVSSLSPSMLKLCCSSSFFSRKPRTGLKIARKMGKGDKPRGRMSAYAFFVQTCREEHKKKHPTENVVFAEFSKKCAERWKTMSEGEKKRFHQMADKDKKRFDNEMADYKPPKGEKTKKRKRVKDPNAPKRPLSAFFWFCNDERPNVRQETPDASVGEVAKELGRRWNDVGDDTKSKYEGLAAKDKARYEKELKAYKNKKTKGASPPKEKGKKKDEDEDDDDDAEEEEEEAEEEDDEDDD</sequence>
<reference evidence="1 2" key="1">
    <citation type="journal article" date="2020" name="Cell">
        <title>Large-Scale Comparative Analyses of Tick Genomes Elucidate Their Genetic Diversity and Vector Capacities.</title>
        <authorList>
            <consortium name="Tick Genome and Microbiome Consortium (TIGMIC)"/>
            <person name="Jia N."/>
            <person name="Wang J."/>
            <person name="Shi W."/>
            <person name="Du L."/>
            <person name="Sun Y."/>
            <person name="Zhan W."/>
            <person name="Jiang J.F."/>
            <person name="Wang Q."/>
            <person name="Zhang B."/>
            <person name="Ji P."/>
            <person name="Bell-Sakyi L."/>
            <person name="Cui X.M."/>
            <person name="Yuan T.T."/>
            <person name="Jiang B.G."/>
            <person name="Yang W.F."/>
            <person name="Lam T.T."/>
            <person name="Chang Q.C."/>
            <person name="Ding S.J."/>
            <person name="Wang X.J."/>
            <person name="Zhu J.G."/>
            <person name="Ruan X.D."/>
            <person name="Zhao L."/>
            <person name="Wei J.T."/>
            <person name="Ye R.Z."/>
            <person name="Que T.C."/>
            <person name="Du C.H."/>
            <person name="Zhou Y.H."/>
            <person name="Cheng J.X."/>
            <person name="Dai P.F."/>
            <person name="Guo W.B."/>
            <person name="Han X.H."/>
            <person name="Huang E.J."/>
            <person name="Li L.F."/>
            <person name="Wei W."/>
            <person name="Gao Y.C."/>
            <person name="Liu J.Z."/>
            <person name="Shao H.Z."/>
            <person name="Wang X."/>
            <person name="Wang C.C."/>
            <person name="Yang T.C."/>
            <person name="Huo Q.B."/>
            <person name="Li W."/>
            <person name="Chen H.Y."/>
            <person name="Chen S.E."/>
            <person name="Zhou L.G."/>
            <person name="Ni X.B."/>
            <person name="Tian J.H."/>
            <person name="Sheng Y."/>
            <person name="Liu T."/>
            <person name="Pan Y.S."/>
            <person name="Xia L.Y."/>
            <person name="Li J."/>
            <person name="Zhao F."/>
            <person name="Cao W.C."/>
        </authorList>
    </citation>
    <scope>NUCLEOTIDE SEQUENCE [LARGE SCALE GENOMIC DNA]</scope>
    <source>
        <strain evidence="1">Iper-2018</strain>
    </source>
</reference>
<dbReference type="Proteomes" id="UP000805193">
    <property type="component" value="Unassembled WGS sequence"/>
</dbReference>
<keyword evidence="2" id="KW-1185">Reference proteome</keyword>
<protein>
    <submittedName>
        <fullName evidence="1">Uncharacterized protein</fullName>
    </submittedName>
</protein>
<gene>
    <name evidence="1" type="ORF">HPB47_025226</name>
</gene>
<dbReference type="EMBL" id="JABSTQ010009597">
    <property type="protein sequence ID" value="KAG0427733.1"/>
    <property type="molecule type" value="Genomic_DNA"/>
</dbReference>
<name>A0AC60Q248_IXOPE</name>
<accession>A0AC60Q248</accession>